<comment type="caution">
    <text evidence="2">The sequence shown here is derived from an EMBL/GenBank/DDBJ whole genome shotgun (WGS) entry which is preliminary data.</text>
</comment>
<dbReference type="InterPro" id="IPR015947">
    <property type="entry name" value="PUA-like_sf"/>
</dbReference>
<dbReference type="InterPro" id="IPR003111">
    <property type="entry name" value="Lon_prtase_N"/>
</dbReference>
<dbReference type="Pfam" id="PF02190">
    <property type="entry name" value="LON_substr_bdg"/>
    <property type="match status" value="1"/>
</dbReference>
<sequence>MTAPRTARLPLFPLGTVLYPGLLLPLHIFEERYRALVTTLTGGGDGELPEAGAPEFGVIAIRQGREVGADGVAELHEIGCVAQIRRVDALADGRFDLVTTGTRRFRLLKVDEHAAPYLTGEVEYLAEEAGDEAAEVLARSVAVHYAAYRDQLLTLQGQPPRVRGPLPPDPIVLSYLVAAAMVLDRSDKQALLEAPDAAARLRAEVALLRRERVMLTHLPSLPGADLAREAPSPN</sequence>
<dbReference type="InterPro" id="IPR046336">
    <property type="entry name" value="Lon_prtase_N_sf"/>
</dbReference>
<feature type="domain" description="Lon N-terminal" evidence="1">
    <location>
        <begin position="6"/>
        <end position="212"/>
    </location>
</feature>
<evidence type="ECO:0000313" key="3">
    <source>
        <dbReference type="Proteomes" id="UP001500957"/>
    </source>
</evidence>
<dbReference type="RefSeq" id="WP_344604385.1">
    <property type="nucleotide sequence ID" value="NZ_BAAAHE010000015.1"/>
</dbReference>
<dbReference type="PROSITE" id="PS51787">
    <property type="entry name" value="LON_N"/>
    <property type="match status" value="1"/>
</dbReference>
<organism evidence="2 3">
    <name type="scientific">Sporichthya brevicatena</name>
    <dbReference type="NCBI Taxonomy" id="171442"/>
    <lineage>
        <taxon>Bacteria</taxon>
        <taxon>Bacillati</taxon>
        <taxon>Actinomycetota</taxon>
        <taxon>Actinomycetes</taxon>
        <taxon>Sporichthyales</taxon>
        <taxon>Sporichthyaceae</taxon>
        <taxon>Sporichthya</taxon>
    </lineage>
</organism>
<name>A0ABN1GT89_9ACTN</name>
<dbReference type="Gene3D" id="1.20.58.1480">
    <property type="match status" value="1"/>
</dbReference>
<keyword evidence="3" id="KW-1185">Reference proteome</keyword>
<accession>A0ABN1GT89</accession>
<dbReference type="Proteomes" id="UP001500957">
    <property type="component" value="Unassembled WGS sequence"/>
</dbReference>
<dbReference type="SUPFAM" id="SSF88697">
    <property type="entry name" value="PUA domain-like"/>
    <property type="match status" value="1"/>
</dbReference>
<evidence type="ECO:0000259" key="1">
    <source>
        <dbReference type="PROSITE" id="PS51787"/>
    </source>
</evidence>
<evidence type="ECO:0000313" key="2">
    <source>
        <dbReference type="EMBL" id="GAA0618440.1"/>
    </source>
</evidence>
<dbReference type="PANTHER" id="PTHR46732">
    <property type="entry name" value="ATP-DEPENDENT PROTEASE LA (LON) DOMAIN PROTEIN"/>
    <property type="match status" value="1"/>
</dbReference>
<dbReference type="EMBL" id="BAAAHE010000015">
    <property type="protein sequence ID" value="GAA0618440.1"/>
    <property type="molecule type" value="Genomic_DNA"/>
</dbReference>
<reference evidence="2 3" key="1">
    <citation type="journal article" date="2019" name="Int. J. Syst. Evol. Microbiol.">
        <title>The Global Catalogue of Microorganisms (GCM) 10K type strain sequencing project: providing services to taxonomists for standard genome sequencing and annotation.</title>
        <authorList>
            <consortium name="The Broad Institute Genomics Platform"/>
            <consortium name="The Broad Institute Genome Sequencing Center for Infectious Disease"/>
            <person name="Wu L."/>
            <person name="Ma J."/>
        </authorList>
    </citation>
    <scope>NUCLEOTIDE SEQUENCE [LARGE SCALE GENOMIC DNA]</scope>
    <source>
        <strain evidence="2 3">JCM 10671</strain>
    </source>
</reference>
<dbReference type="SMART" id="SM00464">
    <property type="entry name" value="LON"/>
    <property type="match status" value="1"/>
</dbReference>
<protein>
    <submittedName>
        <fullName evidence="2">LON peptidase substrate-binding domain-containing protein</fullName>
    </submittedName>
</protein>
<proteinExistence type="predicted"/>
<dbReference type="PANTHER" id="PTHR46732:SF8">
    <property type="entry name" value="ATP-DEPENDENT PROTEASE LA (LON) DOMAIN PROTEIN"/>
    <property type="match status" value="1"/>
</dbReference>
<gene>
    <name evidence="2" type="ORF">GCM10009547_20960</name>
</gene>
<dbReference type="Gene3D" id="2.30.130.40">
    <property type="entry name" value="LON domain-like"/>
    <property type="match status" value="1"/>
</dbReference>